<organism evidence="5 6">
    <name type="scientific">Cordylochernes scorpioides</name>
    <dbReference type="NCBI Taxonomy" id="51811"/>
    <lineage>
        <taxon>Eukaryota</taxon>
        <taxon>Metazoa</taxon>
        <taxon>Ecdysozoa</taxon>
        <taxon>Arthropoda</taxon>
        <taxon>Chelicerata</taxon>
        <taxon>Arachnida</taxon>
        <taxon>Pseudoscorpiones</taxon>
        <taxon>Cheliferoidea</taxon>
        <taxon>Chernetidae</taxon>
        <taxon>Cordylochernes</taxon>
    </lineage>
</organism>
<evidence type="ECO:0000256" key="3">
    <source>
        <dbReference type="ARBA" id="ARBA00022801"/>
    </source>
</evidence>
<dbReference type="InterPro" id="IPR052433">
    <property type="entry name" value="X-Pro_dipept-like"/>
</dbReference>
<evidence type="ECO:0000256" key="1">
    <source>
        <dbReference type="ARBA" id="ARBA00022670"/>
    </source>
</evidence>
<gene>
    <name evidence="5" type="ORF">LAZ67_2004141</name>
</gene>
<evidence type="ECO:0000256" key="2">
    <source>
        <dbReference type="ARBA" id="ARBA00022723"/>
    </source>
</evidence>
<dbReference type="PANTHER" id="PTHR48480:SF2">
    <property type="entry name" value="PEPTIDASE D"/>
    <property type="match status" value="1"/>
</dbReference>
<name>A0ABY6K4F7_9ARAC</name>
<evidence type="ECO:0000256" key="4">
    <source>
        <dbReference type="ARBA" id="ARBA00023049"/>
    </source>
</evidence>
<keyword evidence="3" id="KW-0378">Hydrolase</keyword>
<dbReference type="SUPFAM" id="SSF55920">
    <property type="entry name" value="Creatinase/aminopeptidase"/>
    <property type="match status" value="1"/>
</dbReference>
<dbReference type="PANTHER" id="PTHR48480">
    <property type="match status" value="1"/>
</dbReference>
<proteinExistence type="predicted"/>
<protein>
    <submittedName>
        <fullName evidence="5">PEPD</fullName>
    </submittedName>
</protein>
<evidence type="ECO:0000313" key="5">
    <source>
        <dbReference type="EMBL" id="UYV63460.1"/>
    </source>
</evidence>
<evidence type="ECO:0000313" key="6">
    <source>
        <dbReference type="Proteomes" id="UP001235939"/>
    </source>
</evidence>
<keyword evidence="1" id="KW-0645">Protease</keyword>
<dbReference type="Gene3D" id="3.90.230.10">
    <property type="entry name" value="Creatinase/methionine aminopeptidase superfamily"/>
    <property type="match status" value="1"/>
</dbReference>
<keyword evidence="2" id="KW-0479">Metal-binding</keyword>
<accession>A0ABY6K4F7</accession>
<dbReference type="EMBL" id="CP092864">
    <property type="protein sequence ID" value="UYV63460.1"/>
    <property type="molecule type" value="Genomic_DNA"/>
</dbReference>
<dbReference type="InterPro" id="IPR036005">
    <property type="entry name" value="Creatinase/aminopeptidase-like"/>
</dbReference>
<keyword evidence="6" id="KW-1185">Reference proteome</keyword>
<reference evidence="5 6" key="1">
    <citation type="submission" date="2022-01" db="EMBL/GenBank/DDBJ databases">
        <title>A chromosomal length assembly of Cordylochernes scorpioides.</title>
        <authorList>
            <person name="Zeh D."/>
            <person name="Zeh J."/>
        </authorList>
    </citation>
    <scope>NUCLEOTIDE SEQUENCE [LARGE SCALE GENOMIC DNA]</scope>
    <source>
        <strain evidence="5">IN4F17</strain>
        <tissue evidence="5">Whole Body</tissue>
    </source>
</reference>
<sequence length="77" mass="8648">MLLEPALADPTLAKYFNLEVLQRFRNFGGVRIEDDVVVTADGVDLLTDVPRQVEDIETLMAEGRKLPKDQLVLGLEH</sequence>
<keyword evidence="4" id="KW-0482">Metalloprotease</keyword>
<dbReference type="Proteomes" id="UP001235939">
    <property type="component" value="Chromosome 02"/>
</dbReference>